<dbReference type="PRINTS" id="PR00625">
    <property type="entry name" value="JDOMAIN"/>
</dbReference>
<name>A0A835SCL8_VANPL</name>
<dbReference type="SUPFAM" id="SSF46565">
    <property type="entry name" value="Chaperone J-domain"/>
    <property type="match status" value="1"/>
</dbReference>
<dbReference type="Proteomes" id="UP000639772">
    <property type="component" value="Chromosome 1"/>
</dbReference>
<dbReference type="PANTHER" id="PTHR44743:SF11">
    <property type="entry name" value="PUTATIVE, EXPRESSED-RELATED"/>
    <property type="match status" value="1"/>
</dbReference>
<dbReference type="InterPro" id="IPR001623">
    <property type="entry name" value="DnaJ_domain"/>
</dbReference>
<dbReference type="GO" id="GO:0005783">
    <property type="term" value="C:endoplasmic reticulum"/>
    <property type="evidence" value="ECO:0007669"/>
    <property type="project" value="UniProtKB-ARBA"/>
</dbReference>
<protein>
    <recommendedName>
        <fullName evidence="1">J domain-containing protein</fullName>
    </recommendedName>
</protein>
<dbReference type="PANTHER" id="PTHR44743">
    <property type="entry name" value="PUTATIVE, EXPRESSED-RELATED"/>
    <property type="match status" value="1"/>
</dbReference>
<sequence length="131" mass="14994">MDNGSAAVSAAGTCYYSLLGIRRDSSAAEIRTAYRKLALKWHPDRWTREPAAAAREAKRRFQCIQEAYSVLADNGKRAIYDAGIFDPFDDHDQDFTEFMEEMLSMMDSVKTEKKDTFEDLQKIFEEMVASM</sequence>
<proteinExistence type="predicted"/>
<accession>A0A835SCL8</accession>
<dbReference type="Gene3D" id="1.10.287.110">
    <property type="entry name" value="DnaJ domain"/>
    <property type="match status" value="1"/>
</dbReference>
<dbReference type="PROSITE" id="PS00636">
    <property type="entry name" value="DNAJ_1"/>
    <property type="match status" value="1"/>
</dbReference>
<dbReference type="OrthoDB" id="10250354at2759"/>
<reference evidence="2 3" key="1">
    <citation type="journal article" date="2020" name="Nat. Food">
        <title>A phased Vanilla planifolia genome enables genetic improvement of flavour and production.</title>
        <authorList>
            <person name="Hasing T."/>
            <person name="Tang H."/>
            <person name="Brym M."/>
            <person name="Khazi F."/>
            <person name="Huang T."/>
            <person name="Chambers A.H."/>
        </authorList>
    </citation>
    <scope>NUCLEOTIDE SEQUENCE [LARGE SCALE GENOMIC DNA]</scope>
    <source>
        <tissue evidence="2">Leaf</tissue>
    </source>
</reference>
<dbReference type="InterPro" id="IPR036869">
    <property type="entry name" value="J_dom_sf"/>
</dbReference>
<evidence type="ECO:0000259" key="1">
    <source>
        <dbReference type="PROSITE" id="PS50076"/>
    </source>
</evidence>
<organism evidence="2 3">
    <name type="scientific">Vanilla planifolia</name>
    <name type="common">Vanilla</name>
    <dbReference type="NCBI Taxonomy" id="51239"/>
    <lineage>
        <taxon>Eukaryota</taxon>
        <taxon>Viridiplantae</taxon>
        <taxon>Streptophyta</taxon>
        <taxon>Embryophyta</taxon>
        <taxon>Tracheophyta</taxon>
        <taxon>Spermatophyta</taxon>
        <taxon>Magnoliopsida</taxon>
        <taxon>Liliopsida</taxon>
        <taxon>Asparagales</taxon>
        <taxon>Orchidaceae</taxon>
        <taxon>Vanilloideae</taxon>
        <taxon>Vanilleae</taxon>
        <taxon>Vanilla</taxon>
    </lineage>
</organism>
<dbReference type="InterPro" id="IPR018253">
    <property type="entry name" value="DnaJ_domain_CS"/>
</dbReference>
<evidence type="ECO:0000313" key="3">
    <source>
        <dbReference type="Proteomes" id="UP000639772"/>
    </source>
</evidence>
<gene>
    <name evidence="2" type="ORF">HPP92_001804</name>
</gene>
<dbReference type="SMART" id="SM00271">
    <property type="entry name" value="DnaJ"/>
    <property type="match status" value="1"/>
</dbReference>
<feature type="domain" description="J" evidence="1">
    <location>
        <begin position="14"/>
        <end position="84"/>
    </location>
</feature>
<dbReference type="Pfam" id="PF00226">
    <property type="entry name" value="DnaJ"/>
    <property type="match status" value="1"/>
</dbReference>
<dbReference type="AlphaFoldDB" id="A0A835SCL8"/>
<comment type="caution">
    <text evidence="2">The sequence shown here is derived from an EMBL/GenBank/DDBJ whole genome shotgun (WGS) entry which is preliminary data.</text>
</comment>
<dbReference type="PROSITE" id="PS50076">
    <property type="entry name" value="DNAJ_2"/>
    <property type="match status" value="1"/>
</dbReference>
<dbReference type="CDD" id="cd06257">
    <property type="entry name" value="DnaJ"/>
    <property type="match status" value="1"/>
</dbReference>
<evidence type="ECO:0000313" key="2">
    <source>
        <dbReference type="EMBL" id="KAG0501732.1"/>
    </source>
</evidence>
<dbReference type="EMBL" id="JADCNM010000001">
    <property type="protein sequence ID" value="KAG0501732.1"/>
    <property type="molecule type" value="Genomic_DNA"/>
</dbReference>